<organism evidence="8 9">
    <name type="scientific">Xenotaenia resolanae</name>
    <dbReference type="NCBI Taxonomy" id="208358"/>
    <lineage>
        <taxon>Eukaryota</taxon>
        <taxon>Metazoa</taxon>
        <taxon>Chordata</taxon>
        <taxon>Craniata</taxon>
        <taxon>Vertebrata</taxon>
        <taxon>Euteleostomi</taxon>
        <taxon>Actinopterygii</taxon>
        <taxon>Neopterygii</taxon>
        <taxon>Teleostei</taxon>
        <taxon>Neoteleostei</taxon>
        <taxon>Acanthomorphata</taxon>
        <taxon>Ovalentaria</taxon>
        <taxon>Atherinomorphae</taxon>
        <taxon>Cyprinodontiformes</taxon>
        <taxon>Goodeidae</taxon>
        <taxon>Xenotaenia</taxon>
    </lineage>
</organism>
<dbReference type="PROSITE" id="PS50888">
    <property type="entry name" value="BHLH"/>
    <property type="match status" value="1"/>
</dbReference>
<reference evidence="8 9" key="1">
    <citation type="submission" date="2021-06" db="EMBL/GenBank/DDBJ databases">
        <authorList>
            <person name="Palmer J.M."/>
        </authorList>
    </citation>
    <scope>NUCLEOTIDE SEQUENCE [LARGE SCALE GENOMIC DNA]</scope>
    <source>
        <strain evidence="8 9">XR_2019</strain>
        <tissue evidence="8">Muscle</tissue>
    </source>
</reference>
<evidence type="ECO:0000256" key="3">
    <source>
        <dbReference type="ARBA" id="ARBA00023015"/>
    </source>
</evidence>
<protein>
    <recommendedName>
        <fullName evidence="7">BHLH domain-containing protein</fullName>
    </recommendedName>
</protein>
<evidence type="ECO:0000313" key="9">
    <source>
        <dbReference type="Proteomes" id="UP001444071"/>
    </source>
</evidence>
<gene>
    <name evidence="8" type="ORF">XENORESO_021110</name>
</gene>
<dbReference type="SUPFAM" id="SSF47459">
    <property type="entry name" value="HLH, helix-loop-helix DNA-binding domain"/>
    <property type="match status" value="1"/>
</dbReference>
<evidence type="ECO:0000256" key="6">
    <source>
        <dbReference type="SAM" id="MobiDB-lite"/>
    </source>
</evidence>
<dbReference type="SMART" id="SM00353">
    <property type="entry name" value="HLH"/>
    <property type="match status" value="1"/>
</dbReference>
<dbReference type="Gene3D" id="4.10.280.10">
    <property type="entry name" value="Helix-loop-helix DNA-binding domain"/>
    <property type="match status" value="1"/>
</dbReference>
<dbReference type="CDD" id="cd11462">
    <property type="entry name" value="bHLH-O_HES7"/>
    <property type="match status" value="1"/>
</dbReference>
<dbReference type="PANTHER" id="PTHR10985">
    <property type="entry name" value="BASIC HELIX-LOOP-HELIX TRANSCRIPTION FACTOR, HES-RELATED"/>
    <property type="match status" value="1"/>
</dbReference>
<dbReference type="InterPro" id="IPR032644">
    <property type="entry name" value="HES-7_bHLH-O"/>
</dbReference>
<evidence type="ECO:0000256" key="5">
    <source>
        <dbReference type="ARBA" id="ARBA00023242"/>
    </source>
</evidence>
<comment type="caution">
    <text evidence="8">The sequence shown here is derived from an EMBL/GenBank/DDBJ whole genome shotgun (WGS) entry which is preliminary data.</text>
</comment>
<keyword evidence="5" id="KW-0539">Nucleus</keyword>
<accession>A0ABV0WJQ9</accession>
<dbReference type="InterPro" id="IPR036638">
    <property type="entry name" value="HLH_DNA-bd_sf"/>
</dbReference>
<evidence type="ECO:0000256" key="2">
    <source>
        <dbReference type="ARBA" id="ARBA00022491"/>
    </source>
</evidence>
<dbReference type="Pfam" id="PF00010">
    <property type="entry name" value="HLH"/>
    <property type="match status" value="1"/>
</dbReference>
<comment type="subcellular location">
    <subcellularLocation>
        <location evidence="1">Nucleus</location>
    </subcellularLocation>
</comment>
<proteinExistence type="predicted"/>
<dbReference type="InterPro" id="IPR011598">
    <property type="entry name" value="bHLH_dom"/>
</dbReference>
<evidence type="ECO:0000256" key="1">
    <source>
        <dbReference type="ARBA" id="ARBA00004123"/>
    </source>
</evidence>
<feature type="domain" description="BHLH" evidence="7">
    <location>
        <begin position="89"/>
        <end position="146"/>
    </location>
</feature>
<keyword evidence="4" id="KW-0804">Transcription</keyword>
<dbReference type="EMBL" id="JAHRIM010050915">
    <property type="protein sequence ID" value="MEQ2269038.1"/>
    <property type="molecule type" value="Genomic_DNA"/>
</dbReference>
<feature type="region of interest" description="Disordered" evidence="6">
    <location>
        <begin position="65"/>
        <end position="94"/>
    </location>
</feature>
<sequence length="274" mass="30971">MSPRIEPVVQFSVGSLSFLFKRRHCVGDTHEQRGASSGGVAKGRNINRASIKAKLRVSSCFHIHSGRRAGQTRSMKALSSPGSLEHKTRRKMSKPLMEKRRRERINNSLETLRLLMLENTQNEKLKNPKVEKAEILESVVEFLKKENKLEKDHQTMRKMVPEELRPTCTAHHSYHDGMRSCLLRVSQFIASKSQELEENNTLQASLNLSESQALVSSPVPLHASPVVAPADVPAVLSPQHLLLQQSETRQMFSFSSSTTLPVHFADPVWRPWPK</sequence>
<keyword evidence="3" id="KW-0805">Transcription regulation</keyword>
<evidence type="ECO:0000259" key="7">
    <source>
        <dbReference type="PROSITE" id="PS50888"/>
    </source>
</evidence>
<evidence type="ECO:0000256" key="4">
    <source>
        <dbReference type="ARBA" id="ARBA00023163"/>
    </source>
</evidence>
<dbReference type="Proteomes" id="UP001444071">
    <property type="component" value="Unassembled WGS sequence"/>
</dbReference>
<name>A0ABV0WJQ9_9TELE</name>
<keyword evidence="2" id="KW-0678">Repressor</keyword>
<evidence type="ECO:0000313" key="8">
    <source>
        <dbReference type="EMBL" id="MEQ2269038.1"/>
    </source>
</evidence>
<dbReference type="InterPro" id="IPR050370">
    <property type="entry name" value="HES_HEY"/>
</dbReference>
<keyword evidence="9" id="KW-1185">Reference proteome</keyword>